<comment type="subcellular location">
    <subcellularLocation>
        <location evidence="1">Membrane</location>
        <topology evidence="1">Multi-pass membrane protein</topology>
    </subcellularLocation>
</comment>
<feature type="transmembrane region" description="Helical" evidence="5">
    <location>
        <begin position="71"/>
        <end position="93"/>
    </location>
</feature>
<dbReference type="GO" id="GO:0016020">
    <property type="term" value="C:membrane"/>
    <property type="evidence" value="ECO:0007669"/>
    <property type="project" value="UniProtKB-SubCell"/>
</dbReference>
<feature type="transmembrane region" description="Helical" evidence="5">
    <location>
        <begin position="7"/>
        <end position="26"/>
    </location>
</feature>
<dbReference type="EMBL" id="MGGE01000039">
    <property type="protein sequence ID" value="OGM20575.1"/>
    <property type="molecule type" value="Genomic_DNA"/>
</dbReference>
<keyword evidence="4 5" id="KW-0472">Membrane</keyword>
<evidence type="ECO:0000256" key="5">
    <source>
        <dbReference type="SAM" id="Phobius"/>
    </source>
</evidence>
<keyword evidence="3 5" id="KW-1133">Transmembrane helix</keyword>
<comment type="caution">
    <text evidence="7">The sequence shown here is derived from an EMBL/GenBank/DDBJ whole genome shotgun (WGS) entry which is preliminary data.</text>
</comment>
<dbReference type="PANTHER" id="PTHR37422:SF13">
    <property type="entry name" value="LIPOPOLYSACCHARIDE BIOSYNTHESIS PROTEIN PA4999-RELATED"/>
    <property type="match status" value="1"/>
</dbReference>
<evidence type="ECO:0000259" key="6">
    <source>
        <dbReference type="Pfam" id="PF04932"/>
    </source>
</evidence>
<dbReference type="AlphaFoldDB" id="A0A1F7Y206"/>
<dbReference type="InterPro" id="IPR051533">
    <property type="entry name" value="WaaL-like"/>
</dbReference>
<evidence type="ECO:0000313" key="8">
    <source>
        <dbReference type="Proteomes" id="UP000178419"/>
    </source>
</evidence>
<feature type="transmembrane region" description="Helical" evidence="5">
    <location>
        <begin position="255"/>
        <end position="275"/>
    </location>
</feature>
<feature type="transmembrane region" description="Helical" evidence="5">
    <location>
        <begin position="189"/>
        <end position="211"/>
    </location>
</feature>
<dbReference type="InterPro" id="IPR007016">
    <property type="entry name" value="O-antigen_ligase-rel_domated"/>
</dbReference>
<sequence length="460" mass="52003">MQKHSKWLDGLIKYTVAAILIAVPLYPKFPFLRIPGTFVSIRLEDFLIVFASIILALIYIPKIGNLIEKPLYKAITSFLLVGLVSVFSGVFLTQTVVPHIGLLHWFRRIEYFIPLFLGIEAIHRDRENLIFYFKILLIVVFFVFIYGFGQKSLGWPIIITQNEEYSKGVALRWIAGSHINSTFAGHYDLATFLVLILPIIVSSFFILNGIWMKITLATVTFSGLWLLVNTASRVSLVSYLFSTILSLILIKKYKAIPIVLVISLIFVGFSSNLLVRYGRIIEVFKGRVGNFHQINLGLDVNSAYAQDNFDIKRDKVTPTPTPQLVFEDRSTNIRLNVEWPRALRAFFKNPLLGTGYSSITLATDNDYLRLLGELGILGTLAFITILVRIGVPLLRVFPLTKYFKDIELIFLAGVSGSLPGILTNAIFIDIFEASKFAMIFWLIIGFTVSLAEKRSNEDNI</sequence>
<evidence type="ECO:0000256" key="2">
    <source>
        <dbReference type="ARBA" id="ARBA00022692"/>
    </source>
</evidence>
<dbReference type="Proteomes" id="UP000178419">
    <property type="component" value="Unassembled WGS sequence"/>
</dbReference>
<feature type="transmembrane region" description="Helical" evidence="5">
    <location>
        <begin position="223"/>
        <end position="249"/>
    </location>
</feature>
<reference evidence="7 8" key="1">
    <citation type="journal article" date="2016" name="Nat. Commun.">
        <title>Thousands of microbial genomes shed light on interconnected biogeochemical processes in an aquifer system.</title>
        <authorList>
            <person name="Anantharaman K."/>
            <person name="Brown C.T."/>
            <person name="Hug L.A."/>
            <person name="Sharon I."/>
            <person name="Castelle C.J."/>
            <person name="Probst A.J."/>
            <person name="Thomas B.C."/>
            <person name="Singh A."/>
            <person name="Wilkins M.J."/>
            <person name="Karaoz U."/>
            <person name="Brodie E.L."/>
            <person name="Williams K.H."/>
            <person name="Hubbard S.S."/>
            <person name="Banfield J.F."/>
        </authorList>
    </citation>
    <scope>NUCLEOTIDE SEQUENCE [LARGE SCALE GENOMIC DNA]</scope>
</reference>
<protein>
    <recommendedName>
        <fullName evidence="6">O-antigen ligase-related domain-containing protein</fullName>
    </recommendedName>
</protein>
<accession>A0A1F7Y206</accession>
<gene>
    <name evidence="7" type="ORF">A2714_04515</name>
</gene>
<name>A0A1F7Y206_9BACT</name>
<feature type="transmembrane region" description="Helical" evidence="5">
    <location>
        <begin position="408"/>
        <end position="427"/>
    </location>
</feature>
<feature type="domain" description="O-antigen ligase-related" evidence="6">
    <location>
        <begin position="221"/>
        <end position="383"/>
    </location>
</feature>
<dbReference type="Pfam" id="PF04932">
    <property type="entry name" value="Wzy_C"/>
    <property type="match status" value="1"/>
</dbReference>
<organism evidence="7 8">
    <name type="scientific">Candidatus Woesebacteria bacterium RIFCSPHIGHO2_01_FULL_38_9</name>
    <dbReference type="NCBI Taxonomy" id="1802492"/>
    <lineage>
        <taxon>Bacteria</taxon>
        <taxon>Candidatus Woeseibacteriota</taxon>
    </lineage>
</organism>
<evidence type="ECO:0000256" key="4">
    <source>
        <dbReference type="ARBA" id="ARBA00023136"/>
    </source>
</evidence>
<evidence type="ECO:0000256" key="1">
    <source>
        <dbReference type="ARBA" id="ARBA00004141"/>
    </source>
</evidence>
<feature type="transmembrane region" description="Helical" evidence="5">
    <location>
        <begin position="46"/>
        <end position="64"/>
    </location>
</feature>
<dbReference type="PANTHER" id="PTHR37422">
    <property type="entry name" value="TEICHURONIC ACID BIOSYNTHESIS PROTEIN TUAE"/>
    <property type="match status" value="1"/>
</dbReference>
<keyword evidence="2 5" id="KW-0812">Transmembrane</keyword>
<proteinExistence type="predicted"/>
<feature type="transmembrane region" description="Helical" evidence="5">
    <location>
        <begin position="374"/>
        <end position="396"/>
    </location>
</feature>
<feature type="transmembrane region" description="Helical" evidence="5">
    <location>
        <begin position="129"/>
        <end position="148"/>
    </location>
</feature>
<evidence type="ECO:0000256" key="3">
    <source>
        <dbReference type="ARBA" id="ARBA00022989"/>
    </source>
</evidence>
<evidence type="ECO:0000313" key="7">
    <source>
        <dbReference type="EMBL" id="OGM20575.1"/>
    </source>
</evidence>